<evidence type="ECO:0008006" key="3">
    <source>
        <dbReference type="Google" id="ProtNLM"/>
    </source>
</evidence>
<keyword evidence="2" id="KW-1185">Reference proteome</keyword>
<dbReference type="AlphaFoldDB" id="A0A4P6ZHN2"/>
<evidence type="ECO:0000313" key="1">
    <source>
        <dbReference type="EMBL" id="QBO58885.1"/>
    </source>
</evidence>
<dbReference type="InterPro" id="IPR018490">
    <property type="entry name" value="cNMP-bd_dom_sf"/>
</dbReference>
<dbReference type="SUPFAM" id="SSF51206">
    <property type="entry name" value="cAMP-binding domain-like"/>
    <property type="match status" value="1"/>
</dbReference>
<dbReference type="InterPro" id="IPR014710">
    <property type="entry name" value="RmlC-like_jellyroll"/>
</dbReference>
<dbReference type="Proteomes" id="UP000294419">
    <property type="component" value="Chromosome"/>
</dbReference>
<dbReference type="EMBL" id="CP037954">
    <property type="protein sequence ID" value="QBO58885.1"/>
    <property type="molecule type" value="Genomic_DNA"/>
</dbReference>
<dbReference type="RefSeq" id="WP_133440266.1">
    <property type="nucleotide sequence ID" value="NZ_CP037954.1"/>
</dbReference>
<proteinExistence type="predicted"/>
<sequence length="201" mass="23434">MESTGFRQKLSEKILSYKPDFNLEVLNSGLNQFQITDCKADEDIVKTGEVCKKIFFVEKSISRCYFLGEDGEEKTLWLEPEMSFMTDYESFTLQSASKCNIHLYEDSLVYSIDREVLFNLYMTYHEWALVGIAIMEDHFLNLFKITTTIHFNNASSNYEHVESFFTKYLDVVPLKHIASWFNISAVHLSRIRAERSKIAAN</sequence>
<evidence type="ECO:0000313" key="2">
    <source>
        <dbReference type="Proteomes" id="UP000294419"/>
    </source>
</evidence>
<dbReference type="OrthoDB" id="663011at2"/>
<protein>
    <recommendedName>
        <fullName evidence="3">cAMP-binding domain of CRP or a regulatory subunit of cAMP-dependent protein kinases</fullName>
    </recommendedName>
</protein>
<name>A0A4P6ZHN2_9FLAO</name>
<accession>A0A4P6ZHN2</accession>
<dbReference type="KEGG" id="csal:NBC122_02077"/>
<dbReference type="Gene3D" id="2.60.120.10">
    <property type="entry name" value="Jelly Rolls"/>
    <property type="match status" value="1"/>
</dbReference>
<organism evidence="1 2">
    <name type="scientific">Chryseobacterium salivictor</name>
    <dbReference type="NCBI Taxonomy" id="2547600"/>
    <lineage>
        <taxon>Bacteria</taxon>
        <taxon>Pseudomonadati</taxon>
        <taxon>Bacteroidota</taxon>
        <taxon>Flavobacteriia</taxon>
        <taxon>Flavobacteriales</taxon>
        <taxon>Weeksellaceae</taxon>
        <taxon>Chryseobacterium group</taxon>
        <taxon>Chryseobacterium</taxon>
    </lineage>
</organism>
<reference evidence="1 2" key="1">
    <citation type="submission" date="2019-03" db="EMBL/GenBank/DDBJ databases">
        <authorList>
            <person name="Kim H."/>
            <person name="Yu S.-M."/>
        </authorList>
    </citation>
    <scope>NUCLEOTIDE SEQUENCE [LARGE SCALE GENOMIC DNA]</scope>
    <source>
        <strain evidence="1 2">NBC122</strain>
    </source>
</reference>
<gene>
    <name evidence="1" type="ORF">NBC122_02077</name>
</gene>